<evidence type="ECO:0000259" key="9">
    <source>
        <dbReference type="Pfam" id="PF00361"/>
    </source>
</evidence>
<dbReference type="GO" id="GO:0005886">
    <property type="term" value="C:plasma membrane"/>
    <property type="evidence" value="ECO:0007669"/>
    <property type="project" value="UniProtKB-SubCell"/>
</dbReference>
<dbReference type="Proteomes" id="UP000554286">
    <property type="component" value="Unassembled WGS sequence"/>
</dbReference>
<evidence type="ECO:0000256" key="7">
    <source>
        <dbReference type="RuleBase" id="RU000320"/>
    </source>
</evidence>
<evidence type="ECO:0000256" key="6">
    <source>
        <dbReference type="ARBA" id="ARBA00023136"/>
    </source>
</evidence>
<feature type="transmembrane region" description="Helical" evidence="8">
    <location>
        <begin position="458"/>
        <end position="479"/>
    </location>
</feature>
<keyword evidence="5 8" id="KW-1133">Transmembrane helix</keyword>
<keyword evidence="4 7" id="KW-0812">Transmembrane</keyword>
<keyword evidence="6 8" id="KW-0472">Membrane</keyword>
<feature type="transmembrane region" description="Helical" evidence="8">
    <location>
        <begin position="12"/>
        <end position="29"/>
    </location>
</feature>
<comment type="similarity">
    <text evidence="2">Belongs to the CPA3 antiporters (TC 2.A.63) subunit D family.</text>
</comment>
<evidence type="ECO:0000256" key="8">
    <source>
        <dbReference type="SAM" id="Phobius"/>
    </source>
</evidence>
<feature type="transmembrane region" description="Helical" evidence="8">
    <location>
        <begin position="83"/>
        <end position="106"/>
    </location>
</feature>
<dbReference type="AlphaFoldDB" id="A0A7W6RCU3"/>
<evidence type="ECO:0000256" key="3">
    <source>
        <dbReference type="ARBA" id="ARBA00022475"/>
    </source>
</evidence>
<dbReference type="EMBL" id="JACIGK010000011">
    <property type="protein sequence ID" value="MBB4266186.1"/>
    <property type="molecule type" value="Genomic_DNA"/>
</dbReference>
<organism evidence="10 11">
    <name type="scientific">Roseospira visakhapatnamensis</name>
    <dbReference type="NCBI Taxonomy" id="390880"/>
    <lineage>
        <taxon>Bacteria</taxon>
        <taxon>Pseudomonadati</taxon>
        <taxon>Pseudomonadota</taxon>
        <taxon>Alphaproteobacteria</taxon>
        <taxon>Rhodospirillales</taxon>
        <taxon>Rhodospirillaceae</taxon>
        <taxon>Roseospira</taxon>
    </lineage>
</organism>
<feature type="transmembrane region" description="Helical" evidence="8">
    <location>
        <begin position="41"/>
        <end position="63"/>
    </location>
</feature>
<evidence type="ECO:0000256" key="4">
    <source>
        <dbReference type="ARBA" id="ARBA00022692"/>
    </source>
</evidence>
<feature type="transmembrane region" description="Helical" evidence="8">
    <location>
        <begin position="249"/>
        <end position="273"/>
    </location>
</feature>
<evidence type="ECO:0000256" key="1">
    <source>
        <dbReference type="ARBA" id="ARBA00004651"/>
    </source>
</evidence>
<feature type="transmembrane region" description="Helical" evidence="8">
    <location>
        <begin position="415"/>
        <end position="438"/>
    </location>
</feature>
<comment type="subcellular location">
    <subcellularLocation>
        <location evidence="1">Cell membrane</location>
        <topology evidence="1">Multi-pass membrane protein</topology>
    </subcellularLocation>
    <subcellularLocation>
        <location evidence="7">Membrane</location>
        <topology evidence="7">Multi-pass membrane protein</topology>
    </subcellularLocation>
</comment>
<dbReference type="PANTHER" id="PTHR42703">
    <property type="entry name" value="NADH DEHYDROGENASE"/>
    <property type="match status" value="1"/>
</dbReference>
<feature type="transmembrane region" description="Helical" evidence="8">
    <location>
        <begin position="142"/>
        <end position="158"/>
    </location>
</feature>
<dbReference type="Pfam" id="PF00361">
    <property type="entry name" value="Proton_antipo_M"/>
    <property type="match status" value="1"/>
</dbReference>
<dbReference type="PANTHER" id="PTHR42703:SF1">
    <property type="entry name" value="NA(+)_H(+) ANTIPORTER SUBUNIT D1"/>
    <property type="match status" value="1"/>
</dbReference>
<feature type="domain" description="NADH:quinone oxidoreductase/Mrp antiporter transmembrane" evidence="9">
    <location>
        <begin position="135"/>
        <end position="427"/>
    </location>
</feature>
<feature type="transmembrane region" description="Helical" evidence="8">
    <location>
        <begin position="118"/>
        <end position="136"/>
    </location>
</feature>
<evidence type="ECO:0000313" key="10">
    <source>
        <dbReference type="EMBL" id="MBB4266186.1"/>
    </source>
</evidence>
<feature type="transmembrane region" description="Helical" evidence="8">
    <location>
        <begin position="214"/>
        <end position="237"/>
    </location>
</feature>
<dbReference type="InterPro" id="IPR001750">
    <property type="entry name" value="ND/Mrp_TM"/>
</dbReference>
<evidence type="ECO:0000256" key="2">
    <source>
        <dbReference type="ARBA" id="ARBA00005346"/>
    </source>
</evidence>
<name>A0A7W6RCU3_9PROT</name>
<reference evidence="10 11" key="1">
    <citation type="submission" date="2020-08" db="EMBL/GenBank/DDBJ databases">
        <title>Genome sequencing of Purple Non-Sulfur Bacteria from various extreme environments.</title>
        <authorList>
            <person name="Mayer M."/>
        </authorList>
    </citation>
    <scope>NUCLEOTIDE SEQUENCE [LARGE SCALE GENOMIC DNA]</scope>
    <source>
        <strain evidence="10 11">JA131</strain>
    </source>
</reference>
<sequence length="495" mass="52042">MMPPLPDPAQIIAACLIVPALGTLAILLAGRWPNLRETVTLATAGTLAACVLSLLDPVLAGGRPTLTLWEVLPGAPLAFTVEPLGMIFALIASGLWVVTSVYAIGYMRGNDEHAQTRFYACFAIAILSAMGIAFAGNLLTLFLFYEVMTISTFPLVTHKGSEEAKRAGRVYLGLLMGASIGLQLVGIVACWILAGTLDFQVGGLLAGHVDGWPVLVLLALFVFGTAKAAVMPFHRWLPAAMVAPTPVSALLHAVAVVKAGVFTVVKVVVYVFGLDLLTDTAGSDWMLYAAGFTILSASFVALRQDNLKRRLAYSTISQLSYVVLAAAILAPLSVMGAALHIVAHAFGKITLFFAAGSIYTAAHKTEISQLDGIGWKMPWTMGAFAIGSLSMIGVPPTAGFLSKWFMLSGAYDTQAWVAIAVIFASTVLNAAYFLPIVYRAFATRPAPVGPGHADHGEAPLPIVAALTLTAAGSIGLFLFPDVFLSLADQLVGGRP</sequence>
<dbReference type="RefSeq" id="WP_246422995.1">
    <property type="nucleotide sequence ID" value="NZ_JACIGK010000011.1"/>
</dbReference>
<keyword evidence="3" id="KW-1003">Cell membrane</keyword>
<feature type="transmembrane region" description="Helical" evidence="8">
    <location>
        <begin position="170"/>
        <end position="194"/>
    </location>
</feature>
<dbReference type="InterPro" id="IPR050586">
    <property type="entry name" value="CPA3_Na-H_Antiporter_D"/>
</dbReference>
<feature type="transmembrane region" description="Helical" evidence="8">
    <location>
        <begin position="311"/>
        <end position="332"/>
    </location>
</feature>
<evidence type="ECO:0000256" key="5">
    <source>
        <dbReference type="ARBA" id="ARBA00022989"/>
    </source>
</evidence>
<evidence type="ECO:0000313" key="11">
    <source>
        <dbReference type="Proteomes" id="UP000554286"/>
    </source>
</evidence>
<gene>
    <name evidence="10" type="ORF">GGD89_001815</name>
</gene>
<comment type="caution">
    <text evidence="10">The sequence shown here is derived from an EMBL/GenBank/DDBJ whole genome shotgun (WGS) entry which is preliminary data.</text>
</comment>
<protein>
    <submittedName>
        <fullName evidence="10">Multicomponent Na+:H+ antiporter subunit D</fullName>
    </submittedName>
</protein>
<dbReference type="PRINTS" id="PR01434">
    <property type="entry name" value="NADHDHGNASE5"/>
</dbReference>
<keyword evidence="11" id="KW-1185">Reference proteome</keyword>
<feature type="transmembrane region" description="Helical" evidence="8">
    <location>
        <begin position="285"/>
        <end position="302"/>
    </location>
</feature>
<feature type="transmembrane region" description="Helical" evidence="8">
    <location>
        <begin position="373"/>
        <end position="395"/>
    </location>
</feature>
<accession>A0A7W6RCU3</accession>
<proteinExistence type="inferred from homology"/>